<dbReference type="STRING" id="551996.SAMN05192573_101717"/>
<feature type="binding site" evidence="6">
    <location>
        <position position="295"/>
    </location>
    <ligand>
        <name>Zn(2+)</name>
        <dbReference type="ChEBI" id="CHEBI:29105"/>
    </ligand>
</feature>
<organism evidence="7 8">
    <name type="scientific">Mucilaginibacter gossypii</name>
    <dbReference type="NCBI Taxonomy" id="551996"/>
    <lineage>
        <taxon>Bacteria</taxon>
        <taxon>Pseudomonadati</taxon>
        <taxon>Bacteroidota</taxon>
        <taxon>Sphingobacteriia</taxon>
        <taxon>Sphingobacteriales</taxon>
        <taxon>Sphingobacteriaceae</taxon>
        <taxon>Mucilaginibacter</taxon>
    </lineage>
</organism>
<dbReference type="InterPro" id="IPR018752">
    <property type="entry name" value="DabA"/>
</dbReference>
<evidence type="ECO:0000313" key="8">
    <source>
        <dbReference type="Proteomes" id="UP000199705"/>
    </source>
</evidence>
<dbReference type="PANTHER" id="PTHR38344:SF1">
    <property type="entry name" value="INORGANIC CARBON TRANSPORTER SUBUNIT DABA-RELATED"/>
    <property type="match status" value="1"/>
</dbReference>
<keyword evidence="3 6" id="KW-0479">Metal-binding</keyword>
<proteinExistence type="inferred from homology"/>
<keyword evidence="4 6" id="KW-0862">Zinc</keyword>
<reference evidence="8" key="1">
    <citation type="submission" date="2016-10" db="EMBL/GenBank/DDBJ databases">
        <authorList>
            <person name="Varghese N."/>
            <person name="Submissions S."/>
        </authorList>
    </citation>
    <scope>NUCLEOTIDE SEQUENCE [LARGE SCALE GENOMIC DNA]</scope>
    <source>
        <strain evidence="8">Gh-67</strain>
    </source>
</reference>
<dbReference type="PANTHER" id="PTHR38344">
    <property type="entry name" value="UPF0753 PROTEIN AQ_863"/>
    <property type="match status" value="1"/>
</dbReference>
<dbReference type="HAMAP" id="MF_01871">
    <property type="entry name" value="DabA"/>
    <property type="match status" value="1"/>
</dbReference>
<feature type="binding site" evidence="6">
    <location>
        <position position="475"/>
    </location>
    <ligand>
        <name>Zn(2+)</name>
        <dbReference type="ChEBI" id="CHEBI:29105"/>
    </ligand>
</feature>
<dbReference type="Pfam" id="PF10070">
    <property type="entry name" value="DabA"/>
    <property type="match status" value="1"/>
</dbReference>
<keyword evidence="1 6" id="KW-0813">Transport</keyword>
<evidence type="ECO:0000256" key="6">
    <source>
        <dbReference type="HAMAP-Rule" id="MF_01871"/>
    </source>
</evidence>
<keyword evidence="5 6" id="KW-0472">Membrane</keyword>
<evidence type="ECO:0000256" key="3">
    <source>
        <dbReference type="ARBA" id="ARBA00022723"/>
    </source>
</evidence>
<evidence type="ECO:0000256" key="2">
    <source>
        <dbReference type="ARBA" id="ARBA00022475"/>
    </source>
</evidence>
<evidence type="ECO:0000256" key="1">
    <source>
        <dbReference type="ARBA" id="ARBA00022448"/>
    </source>
</evidence>
<keyword evidence="8" id="KW-1185">Reference proteome</keyword>
<dbReference type="Proteomes" id="UP000199705">
    <property type="component" value="Unassembled WGS sequence"/>
</dbReference>
<comment type="subunit">
    <text evidence="6">Forms a complex with DabB.</text>
</comment>
<comment type="similarity">
    <text evidence="6">Belongs to the inorganic carbon transporter (TC 9.A.2) DabA family.</text>
</comment>
<evidence type="ECO:0000256" key="5">
    <source>
        <dbReference type="ARBA" id="ARBA00023136"/>
    </source>
</evidence>
<dbReference type="EMBL" id="FNCG01000001">
    <property type="protein sequence ID" value="SDF91326.1"/>
    <property type="molecule type" value="Genomic_DNA"/>
</dbReference>
<evidence type="ECO:0000313" key="7">
    <source>
        <dbReference type="EMBL" id="SDF91326.1"/>
    </source>
</evidence>
<feature type="binding site" evidence="6">
    <location>
        <position position="297"/>
    </location>
    <ligand>
        <name>Zn(2+)</name>
        <dbReference type="ChEBI" id="CHEBI:29105"/>
    </ligand>
</feature>
<evidence type="ECO:0000256" key="4">
    <source>
        <dbReference type="ARBA" id="ARBA00022833"/>
    </source>
</evidence>
<name>A0A1G7PYJ3_9SPHI</name>
<dbReference type="GO" id="GO:0005886">
    <property type="term" value="C:plasma membrane"/>
    <property type="evidence" value="ECO:0007669"/>
    <property type="project" value="UniProtKB-SubCell"/>
</dbReference>
<comment type="subcellular location">
    <subcellularLocation>
        <location evidence="6">Cell membrane</location>
        <topology evidence="6">Peripheral membrane protein</topology>
    </subcellularLocation>
</comment>
<protein>
    <recommendedName>
        <fullName evidence="6">Probable inorganic carbon transporter subunit DabA</fullName>
    </recommendedName>
</protein>
<comment type="function">
    <text evidence="6">Part of an energy-coupled inorganic carbon pump.</text>
</comment>
<dbReference type="AlphaFoldDB" id="A0A1G7PYJ3"/>
<dbReference type="GO" id="GO:0008270">
    <property type="term" value="F:zinc ion binding"/>
    <property type="evidence" value="ECO:0007669"/>
    <property type="project" value="UniProtKB-UniRule"/>
</dbReference>
<dbReference type="RefSeq" id="WP_091162946.1">
    <property type="nucleotide sequence ID" value="NZ_FNCG01000001.1"/>
</dbReference>
<comment type="cofactor">
    <cofactor evidence="6">
        <name>Zn(2+)</name>
        <dbReference type="ChEBI" id="CHEBI:29105"/>
    </cofactor>
</comment>
<feature type="binding site" evidence="6">
    <location>
        <position position="490"/>
    </location>
    <ligand>
        <name>Zn(2+)</name>
        <dbReference type="ChEBI" id="CHEBI:29105"/>
    </ligand>
</feature>
<accession>A0A1G7PYJ3</accession>
<sequence>MIRSEFTAAIKEASAVVDKTWPLYGFVTANPLSGYEHLPFGEAVMEAKRTLQVLALPGAAMFRQAFMSGEIDYQILAEKLAESGRYQKPEYYLEEMDVTSCPHRTNETHELDRITAKWLSVFMDEGMAEWEMPGRSAGFFTAWRRIALHDSELRNFSIHTMPHTAVETLRVILKGCSAEEQTAIFKYHLSALPGWTGYIKYRMSECPPWQQQNPVTLEDYLAVRLWLAEQINGGIRSEEKIAEDEQAVSELQLIWLAAWESSWQKRLAGRLQENLMSLKSVSKLSKSTLAQMVFCIDTRSEPIRRHIEAKGQYETFGYAGFFGIATNYCDPASGLIRKSCPPILDSAYMITESALKEKSAELAQYQQQKNYQGFISFLSQRLKNMLPSAFGYVEGTGLFYGFSLIRRTFFPSVAKSRTDKSADQYENSCVPQLKKNQGDYTEDGIKLKERALIVKTAFDLLGWKEFAPLVIFAGHAGQSANNPFKSSLDCGACAASPGRHNARMLAELANQADVRTFLKSDCGISIPAGTFFVGAEHNTATDELVIFDSEAPASHLSMLKQIKQDLADVQRIATSERLGSLNGLDAARKKASNWAETRPEWGLAGNAGFIVAPRDLTRGMNLEGKCFLHSYDWEADEQGLFLEMIMQGPMVVTQWINNHYYFSTVDNERFGGGSKITHNVTGNFGVVQGNGGDLKSGLPLQSVNSSDNIIYHHPLRLSVLIQAPVSRIAEILLRNDHIKNLVDNKWIYLMVMDPLYGNQISLYQYDCSWTVINTEEWSDLLA</sequence>
<keyword evidence="2 6" id="KW-1003">Cell membrane</keyword>
<gene>
    <name evidence="6" type="primary">dabA</name>
    <name evidence="7" type="ORF">SAMN05192573_101717</name>
</gene>